<evidence type="ECO:0000256" key="2">
    <source>
        <dbReference type="ARBA" id="ARBA00023125"/>
    </source>
</evidence>
<dbReference type="EMBL" id="FNPK01000027">
    <property type="protein sequence ID" value="SDY76099.1"/>
    <property type="molecule type" value="Genomic_DNA"/>
</dbReference>
<feature type="domain" description="HTH araC/xylS-type" evidence="4">
    <location>
        <begin position="164"/>
        <end position="265"/>
    </location>
</feature>
<dbReference type="GO" id="GO:0003700">
    <property type="term" value="F:DNA-binding transcription factor activity"/>
    <property type="evidence" value="ECO:0007669"/>
    <property type="project" value="InterPro"/>
</dbReference>
<keyword evidence="6" id="KW-1185">Reference proteome</keyword>
<dbReference type="PROSITE" id="PS00041">
    <property type="entry name" value="HTH_ARAC_FAMILY_1"/>
    <property type="match status" value="1"/>
</dbReference>
<dbReference type="PANTHER" id="PTHR11019:SF190">
    <property type="entry name" value="ARAC-FAMILY REGULATORY PROTEIN"/>
    <property type="match status" value="1"/>
</dbReference>
<dbReference type="STRING" id="595670.SAMN05421643_1278"/>
<dbReference type="Gene3D" id="1.10.10.60">
    <property type="entry name" value="Homeodomain-like"/>
    <property type="match status" value="1"/>
</dbReference>
<protein>
    <submittedName>
        <fullName evidence="5">AraC-type DNA-binding protein</fullName>
    </submittedName>
</protein>
<keyword evidence="1" id="KW-0805">Transcription regulation</keyword>
<dbReference type="GO" id="GO:0043565">
    <property type="term" value="F:sequence-specific DNA binding"/>
    <property type="evidence" value="ECO:0007669"/>
    <property type="project" value="InterPro"/>
</dbReference>
<dbReference type="SUPFAM" id="SSF51182">
    <property type="entry name" value="RmlC-like cupins"/>
    <property type="match status" value="1"/>
</dbReference>
<keyword evidence="2 5" id="KW-0238">DNA-binding</keyword>
<dbReference type="InterPro" id="IPR018062">
    <property type="entry name" value="HTH_AraC-typ_CS"/>
</dbReference>
<evidence type="ECO:0000313" key="5">
    <source>
        <dbReference type="EMBL" id="SDY76099.1"/>
    </source>
</evidence>
<dbReference type="InterPro" id="IPR011051">
    <property type="entry name" value="RmlC_Cupin_sf"/>
</dbReference>
<evidence type="ECO:0000256" key="1">
    <source>
        <dbReference type="ARBA" id="ARBA00023015"/>
    </source>
</evidence>
<evidence type="ECO:0000313" key="6">
    <source>
        <dbReference type="Proteomes" id="UP000199035"/>
    </source>
</evidence>
<name>A0A1H3MJ03_9GAMM</name>
<dbReference type="PROSITE" id="PS01124">
    <property type="entry name" value="HTH_ARAC_FAMILY_2"/>
    <property type="match status" value="1"/>
</dbReference>
<keyword evidence="3" id="KW-0804">Transcription</keyword>
<reference evidence="6" key="1">
    <citation type="submission" date="2016-10" db="EMBL/GenBank/DDBJ databases">
        <authorList>
            <person name="Varghese N."/>
            <person name="Submissions S."/>
        </authorList>
    </citation>
    <scope>NUCLEOTIDE SEQUENCE [LARGE SCALE GENOMIC DNA]</scope>
    <source>
        <strain evidence="6">ANC 5109</strain>
    </source>
</reference>
<dbReference type="InterPro" id="IPR009057">
    <property type="entry name" value="Homeodomain-like_sf"/>
</dbReference>
<dbReference type="InterPro" id="IPR018060">
    <property type="entry name" value="HTH_AraC"/>
</dbReference>
<dbReference type="SMART" id="SM00342">
    <property type="entry name" value="HTH_ARAC"/>
    <property type="match status" value="1"/>
</dbReference>
<dbReference type="AlphaFoldDB" id="A0A1H3MJ03"/>
<gene>
    <name evidence="5" type="ORF">SAMN05421643_1278</name>
</gene>
<organism evidence="5 6">
    <name type="scientific">Acinetobacter kyonggiensis</name>
    <dbReference type="NCBI Taxonomy" id="595670"/>
    <lineage>
        <taxon>Bacteria</taxon>
        <taxon>Pseudomonadati</taxon>
        <taxon>Pseudomonadota</taxon>
        <taxon>Gammaproteobacteria</taxon>
        <taxon>Moraxellales</taxon>
        <taxon>Moraxellaceae</taxon>
        <taxon>Acinetobacter</taxon>
    </lineage>
</organism>
<dbReference type="Pfam" id="PF12833">
    <property type="entry name" value="HTH_18"/>
    <property type="match status" value="1"/>
</dbReference>
<dbReference type="PANTHER" id="PTHR11019">
    <property type="entry name" value="HTH-TYPE TRANSCRIPTIONAL REGULATOR NIMR"/>
    <property type="match status" value="1"/>
</dbReference>
<evidence type="ECO:0000259" key="4">
    <source>
        <dbReference type="PROSITE" id="PS01124"/>
    </source>
</evidence>
<dbReference type="Proteomes" id="UP000199035">
    <property type="component" value="Unassembled WGS sequence"/>
</dbReference>
<proteinExistence type="predicted"/>
<evidence type="ECO:0000256" key="3">
    <source>
        <dbReference type="ARBA" id="ARBA00023163"/>
    </source>
</evidence>
<accession>A0A1H3MJ03</accession>
<dbReference type="SUPFAM" id="SSF46689">
    <property type="entry name" value="Homeodomain-like"/>
    <property type="match status" value="1"/>
</dbReference>
<sequence length="265" mass="30861">MAMQVDKKAKNKDMDMQLPIEQYIEVDDFFYQKDEIVAPHSSLWGDFNFSLNGILEYEIEQQIYLSPPNYGLWLPPQTAHTSIALDEQITHYICIRIHSSLCGDFASCTKTLSIRPFLRHLVHEILEQKQKGSATADYRHLLQVLVDQLKAAPAYEHYLPQSTHVSLKPLLQQLSNPELFHKSLQQLLNNASMSERHLLRLSQQELQLSLSEWRNRAKILYAITQIRQGKTVKKLAYELGYQHSSSFIEFFKRYTEQTPAQLRDV</sequence>